<protein>
    <recommendedName>
        <fullName evidence="13">Leucine-rich repeat-containing N-terminal plant-type domain-containing protein</fullName>
    </recommendedName>
</protein>
<dbReference type="InterPro" id="IPR013210">
    <property type="entry name" value="LRR_N_plant-typ"/>
</dbReference>
<evidence type="ECO:0000259" key="10">
    <source>
        <dbReference type="Pfam" id="PF23598"/>
    </source>
</evidence>
<evidence type="ECO:0008006" key="13">
    <source>
        <dbReference type="Google" id="ProtNLM"/>
    </source>
</evidence>
<keyword evidence="4" id="KW-0732">Signal</keyword>
<proteinExistence type="predicted"/>
<dbReference type="Pfam" id="PF13855">
    <property type="entry name" value="LRR_8"/>
    <property type="match status" value="1"/>
</dbReference>
<evidence type="ECO:0000256" key="6">
    <source>
        <dbReference type="ARBA" id="ARBA00022989"/>
    </source>
</evidence>
<dbReference type="SUPFAM" id="SSF52047">
    <property type="entry name" value="RNI-like"/>
    <property type="match status" value="1"/>
</dbReference>
<evidence type="ECO:0000259" key="9">
    <source>
        <dbReference type="Pfam" id="PF08263"/>
    </source>
</evidence>
<keyword evidence="8" id="KW-0325">Glycoprotein</keyword>
<keyword evidence="5" id="KW-0677">Repeat</keyword>
<evidence type="ECO:0000256" key="1">
    <source>
        <dbReference type="ARBA" id="ARBA00004167"/>
    </source>
</evidence>
<dbReference type="OrthoDB" id="442066at2759"/>
<evidence type="ECO:0000256" key="3">
    <source>
        <dbReference type="ARBA" id="ARBA00022692"/>
    </source>
</evidence>
<keyword evidence="3" id="KW-0812">Transmembrane</keyword>
<reference evidence="11" key="1">
    <citation type="submission" date="2022-04" db="EMBL/GenBank/DDBJ databases">
        <title>Carnegiea gigantea Genome sequencing and assembly v2.</title>
        <authorList>
            <person name="Copetti D."/>
            <person name="Sanderson M.J."/>
            <person name="Burquez A."/>
            <person name="Wojciechowski M.F."/>
        </authorList>
    </citation>
    <scope>NUCLEOTIDE SEQUENCE</scope>
    <source>
        <strain evidence="11">SGP5-SGP5p</strain>
        <tissue evidence="11">Aerial part</tissue>
    </source>
</reference>
<evidence type="ECO:0000256" key="2">
    <source>
        <dbReference type="ARBA" id="ARBA00022614"/>
    </source>
</evidence>
<evidence type="ECO:0000256" key="8">
    <source>
        <dbReference type="ARBA" id="ARBA00023180"/>
    </source>
</evidence>
<dbReference type="Pfam" id="PF23598">
    <property type="entry name" value="LRR_14"/>
    <property type="match status" value="1"/>
</dbReference>
<name>A0A9Q1KFT8_9CARY</name>
<dbReference type="InterPro" id="IPR001611">
    <property type="entry name" value="Leu-rich_rpt"/>
</dbReference>
<dbReference type="EMBL" id="JAKOGI010000117">
    <property type="protein sequence ID" value="KAJ8443471.1"/>
    <property type="molecule type" value="Genomic_DNA"/>
</dbReference>
<dbReference type="Proteomes" id="UP001153076">
    <property type="component" value="Unassembled WGS sequence"/>
</dbReference>
<dbReference type="Gene3D" id="3.80.10.10">
    <property type="entry name" value="Ribonuclease Inhibitor"/>
    <property type="match status" value="5"/>
</dbReference>
<keyword evidence="12" id="KW-1185">Reference proteome</keyword>
<dbReference type="InterPro" id="IPR055414">
    <property type="entry name" value="LRR_R13L4/SHOC2-like"/>
</dbReference>
<dbReference type="FunFam" id="3.80.10.10:FF:000041">
    <property type="entry name" value="LRR receptor-like serine/threonine-protein kinase ERECTA"/>
    <property type="match status" value="1"/>
</dbReference>
<keyword evidence="6" id="KW-1133">Transmembrane helix</keyword>
<comment type="subcellular location">
    <subcellularLocation>
        <location evidence="1">Membrane</location>
        <topology evidence="1">Single-pass membrane protein</topology>
    </subcellularLocation>
</comment>
<dbReference type="PANTHER" id="PTHR48057:SF7">
    <property type="entry name" value="LEUCINE-RICH REPEAT SERINE_THREONINE-PROTEIN KINASE 1"/>
    <property type="match status" value="1"/>
</dbReference>
<organism evidence="11 12">
    <name type="scientific">Carnegiea gigantea</name>
    <dbReference type="NCBI Taxonomy" id="171969"/>
    <lineage>
        <taxon>Eukaryota</taxon>
        <taxon>Viridiplantae</taxon>
        <taxon>Streptophyta</taxon>
        <taxon>Embryophyta</taxon>
        <taxon>Tracheophyta</taxon>
        <taxon>Spermatophyta</taxon>
        <taxon>Magnoliopsida</taxon>
        <taxon>eudicotyledons</taxon>
        <taxon>Gunneridae</taxon>
        <taxon>Pentapetalae</taxon>
        <taxon>Caryophyllales</taxon>
        <taxon>Cactineae</taxon>
        <taxon>Cactaceae</taxon>
        <taxon>Cactoideae</taxon>
        <taxon>Echinocereeae</taxon>
        <taxon>Carnegiea</taxon>
    </lineage>
</organism>
<dbReference type="InterPro" id="IPR032675">
    <property type="entry name" value="LRR_dom_sf"/>
</dbReference>
<dbReference type="Pfam" id="PF00560">
    <property type="entry name" value="LRR_1"/>
    <property type="match status" value="4"/>
</dbReference>
<accession>A0A9Q1KFT8</accession>
<dbReference type="FunFam" id="3.80.10.10:FF:000095">
    <property type="entry name" value="LRR receptor-like serine/threonine-protein kinase GSO1"/>
    <property type="match status" value="1"/>
</dbReference>
<comment type="caution">
    <text evidence="11">The sequence shown here is derived from an EMBL/GenBank/DDBJ whole genome shotgun (WGS) entry which is preliminary data.</text>
</comment>
<gene>
    <name evidence="11" type="ORF">Cgig2_016954</name>
</gene>
<dbReference type="SUPFAM" id="SSF52058">
    <property type="entry name" value="L domain-like"/>
    <property type="match status" value="1"/>
</dbReference>
<dbReference type="InterPro" id="IPR052595">
    <property type="entry name" value="LRRC69/RLP"/>
</dbReference>
<dbReference type="GO" id="GO:0016020">
    <property type="term" value="C:membrane"/>
    <property type="evidence" value="ECO:0007669"/>
    <property type="project" value="UniProtKB-SubCell"/>
</dbReference>
<evidence type="ECO:0000256" key="5">
    <source>
        <dbReference type="ARBA" id="ARBA00022737"/>
    </source>
</evidence>
<evidence type="ECO:0000313" key="11">
    <source>
        <dbReference type="EMBL" id="KAJ8443471.1"/>
    </source>
</evidence>
<feature type="domain" description="Leucine-rich repeat-containing N-terminal plant-type" evidence="9">
    <location>
        <begin position="230"/>
        <end position="277"/>
    </location>
</feature>
<evidence type="ECO:0000313" key="12">
    <source>
        <dbReference type="Proteomes" id="UP001153076"/>
    </source>
</evidence>
<evidence type="ECO:0000256" key="7">
    <source>
        <dbReference type="ARBA" id="ARBA00023136"/>
    </source>
</evidence>
<evidence type="ECO:0000256" key="4">
    <source>
        <dbReference type="ARBA" id="ARBA00022729"/>
    </source>
</evidence>
<dbReference type="PROSITE" id="PS51450">
    <property type="entry name" value="LRR"/>
    <property type="match status" value="2"/>
</dbReference>
<keyword evidence="7" id="KW-0472">Membrane</keyword>
<dbReference type="PANTHER" id="PTHR48057">
    <property type="entry name" value="LEUCINE-RICH REPEAT SERINE/THREONINE-PROTEIN KINASE 1"/>
    <property type="match status" value="1"/>
</dbReference>
<sequence length="950" mass="106647">MLSGGIPHELSELTYLEVFNVSHNNLVAPIPEGGQFSTFDSSSVDRNSGLCGSPLSKMCRHTDEAEGPPMTDNDREMNPSWLTGSSGFIVGKLYITDKYHAWFMETFGRMKSKRRMSRSPFGHKFSCFPTNLVNRSKNFATSVFDRRFEWHSNWLESEAYITEKPLETRSLRVYKRKLNFSVRNHYNNSTRVLDYHGVLAVLPMLSHLGFAITLVFANSPSLQPSFSCFEDERSALLQFKQSFVIACTAADDPSAYPKAKSWAGEPNCCLWDDVVCNKESGHVVGLDLSRSCLYGALHWDSTLFTLTHLQHLDLSDNNFNHSPIPSQIGNLSNLRSLHLTGSALDGQIPSETSKLSQLISLDLSYKKGLRFEYASWKKLLQNLTHLETLSLDAVDISSPIPVVLANLSLLQYVSFQFCNLYGQFPTSIFSLAVTAFHGELPSSIGNLAGLETLLLFQCLLSGPIPSLLGNLTNLIRLDLSYNDFSGDFPSAVTNLTQLQTLGLSNFKVASKELISWLVKLNHLNHLVLVGMNLGGEIPSFLSNLTDLIYLDLSHNHITGQIPNWLMNLTHLLFLSLEDKQLNGRIPSEAIFQLADVATLSFNDNANLYGNFDAFLKLKNLVDLHLSGVVKLTFRSCNLTEFPCFLHNQDELEQLDLSNNNIHGVISQWFLNVTRESLYMLDLSQNFFTAFEQPVVSLPWGYLEILSLEDNHLQDSLPIPPSSIVIYQVSNNEFVGDIPRQICNASLMEYFDISFNNLSGQIPSCINELRGALSVLNLKGNNFSGTVPRVFPSSYKLGMIDLSENQLQGRLPKSLTNCNNLEVLDVGRNHINDTFPSWLGSLPKLHILILRENNFHGKITSPKASLYFRSLRIIDLSKNFLSGELPFEYLVNWDSMKISTQRQSTTSSITTSLGTITPKGIFLESEYNYSITITNKGNNMIYTKIYCQCFE</sequence>
<keyword evidence="2" id="KW-0433">Leucine-rich repeat</keyword>
<dbReference type="Pfam" id="PF08263">
    <property type="entry name" value="LRRNT_2"/>
    <property type="match status" value="1"/>
</dbReference>
<dbReference type="AlphaFoldDB" id="A0A9Q1KFT8"/>
<feature type="domain" description="Disease resistance R13L4/SHOC-2-like LRR" evidence="10">
    <location>
        <begin position="301"/>
        <end position="418"/>
    </location>
</feature>